<dbReference type="EMBL" id="JAATEJ010000014">
    <property type="protein sequence ID" value="NJP45361.1"/>
    <property type="molecule type" value="Genomic_DNA"/>
</dbReference>
<dbReference type="InterPro" id="IPR027417">
    <property type="entry name" value="P-loop_NTPase"/>
</dbReference>
<dbReference type="Pfam" id="PF03308">
    <property type="entry name" value="MeaB"/>
    <property type="match status" value="1"/>
</dbReference>
<dbReference type="Gene3D" id="3.40.50.300">
    <property type="entry name" value="P-loop containing nucleotide triphosphate hydrolases"/>
    <property type="match status" value="1"/>
</dbReference>
<dbReference type="PANTHER" id="PTHR23408">
    <property type="entry name" value="METHYLMALONYL-COA MUTASE"/>
    <property type="match status" value="1"/>
</dbReference>
<dbReference type="RefSeq" id="WP_167984222.1">
    <property type="nucleotide sequence ID" value="NZ_JAATEJ010000014.1"/>
</dbReference>
<dbReference type="NCBIfam" id="NF006958">
    <property type="entry name" value="PRK09435.1"/>
    <property type="match status" value="1"/>
</dbReference>
<keyword evidence="2" id="KW-0378">Hydrolase</keyword>
<accession>A0ABX0ZUR3</accession>
<comment type="similarity">
    <text evidence="1">Belongs to the SIMIBI class G3E GTPase family. ArgK/MeaB subfamily.</text>
</comment>
<dbReference type="PANTHER" id="PTHR23408:SF3">
    <property type="entry name" value="METHYLMALONIC ACIDURIA TYPE A PROTEIN, MITOCHONDRIAL"/>
    <property type="match status" value="1"/>
</dbReference>
<keyword evidence="3" id="KW-1185">Reference proteome</keyword>
<dbReference type="NCBIfam" id="TIGR00750">
    <property type="entry name" value="lao"/>
    <property type="match status" value="1"/>
</dbReference>
<comment type="caution">
    <text evidence="2">The sequence shown here is derived from an EMBL/GenBank/DDBJ whole genome shotgun (WGS) entry which is preliminary data.</text>
</comment>
<organism evidence="2 3">
    <name type="scientific">Actinacidiphila epipremni</name>
    <dbReference type="NCBI Taxonomy" id="2053013"/>
    <lineage>
        <taxon>Bacteria</taxon>
        <taxon>Bacillati</taxon>
        <taxon>Actinomycetota</taxon>
        <taxon>Actinomycetes</taxon>
        <taxon>Kitasatosporales</taxon>
        <taxon>Streptomycetaceae</taxon>
        <taxon>Actinacidiphila</taxon>
    </lineage>
</organism>
<dbReference type="EC" id="3.6.5.-" evidence="2"/>
<dbReference type="Proteomes" id="UP000734511">
    <property type="component" value="Unassembled WGS sequence"/>
</dbReference>
<reference evidence="2 3" key="1">
    <citation type="submission" date="2020-03" db="EMBL/GenBank/DDBJ databases">
        <title>WGS of actinomycetes isolated from Thailand.</title>
        <authorList>
            <person name="Thawai C."/>
        </authorList>
    </citation>
    <scope>NUCLEOTIDE SEQUENCE [LARGE SCALE GENOMIC DNA]</scope>
    <source>
        <strain evidence="2 3">PRB2-1</strain>
    </source>
</reference>
<gene>
    <name evidence="2" type="primary">meaB</name>
    <name evidence="2" type="ORF">HCN08_18425</name>
</gene>
<proteinExistence type="inferred from homology"/>
<name>A0ABX0ZUR3_9ACTN</name>
<evidence type="ECO:0000313" key="3">
    <source>
        <dbReference type="Proteomes" id="UP000734511"/>
    </source>
</evidence>
<dbReference type="CDD" id="cd03114">
    <property type="entry name" value="MMAA-like"/>
    <property type="match status" value="1"/>
</dbReference>
<dbReference type="GO" id="GO:0016787">
    <property type="term" value="F:hydrolase activity"/>
    <property type="evidence" value="ECO:0007669"/>
    <property type="project" value="UniProtKB-KW"/>
</dbReference>
<evidence type="ECO:0000313" key="2">
    <source>
        <dbReference type="EMBL" id="NJP45361.1"/>
    </source>
</evidence>
<protein>
    <submittedName>
        <fullName evidence="2">Methylmalonyl Co-A mutase-associated GTPase MeaB</fullName>
        <ecNumber evidence="2">3.6.5.-</ecNumber>
    </submittedName>
</protein>
<evidence type="ECO:0000256" key="1">
    <source>
        <dbReference type="ARBA" id="ARBA00009625"/>
    </source>
</evidence>
<dbReference type="Gene3D" id="1.10.287.130">
    <property type="match status" value="1"/>
</dbReference>
<dbReference type="Gene3D" id="1.20.5.170">
    <property type="match status" value="1"/>
</dbReference>
<dbReference type="InterPro" id="IPR005129">
    <property type="entry name" value="GTPase_ArgK"/>
</dbReference>
<dbReference type="SUPFAM" id="SSF52540">
    <property type="entry name" value="P-loop containing nucleoside triphosphate hydrolases"/>
    <property type="match status" value="1"/>
</dbReference>
<sequence length="329" mass="35033">MRTEDVDTYVKGVLDGRRAAVARAITLVESSRADHRALAQRMLTQLLPHTGGARRIGVSGVPGVGKSTFIDAFGTLLTGLGHRVAVLAVDPSSTRTGGSILGDKTRMERLAVDPAAFVRPSPSAGTLGGVARATRESMVVMEAAGYDVVLVETVGVGQSETAVAGMVDTFLLLTLARTGDQLQGIKKGVLELADVIAVNKADGPHERDARAASRELAGALRLMHPADAGWTPPVLTCSARESTGLETVWERLEAHRARLAADGTLAAKRREQQVDWAWSMTRDTLLTRLRTHPAVRDLAPRVEEQLRAGRLTAADAADRLLRAFDGATD</sequence>